<reference evidence="1" key="1">
    <citation type="submission" date="2022-11" db="EMBL/GenBank/DDBJ databases">
        <authorList>
            <person name="Petersen C."/>
        </authorList>
    </citation>
    <scope>NUCLEOTIDE SEQUENCE</scope>
    <source>
        <strain evidence="1">IBT 16849</strain>
    </source>
</reference>
<protein>
    <submittedName>
        <fullName evidence="1">Uncharacterized protein</fullName>
    </submittedName>
</protein>
<name>A0A9W9MQM0_9EURO</name>
<accession>A0A9W9MQM0</accession>
<proteinExistence type="predicted"/>
<reference evidence="1" key="2">
    <citation type="journal article" date="2023" name="IMA Fungus">
        <title>Comparative genomic study of the Penicillium genus elucidates a diverse pangenome and 15 lateral gene transfer events.</title>
        <authorList>
            <person name="Petersen C."/>
            <person name="Sorensen T."/>
            <person name="Nielsen M.R."/>
            <person name="Sondergaard T.E."/>
            <person name="Sorensen J.L."/>
            <person name="Fitzpatrick D.A."/>
            <person name="Frisvad J.C."/>
            <person name="Nielsen K.L."/>
        </authorList>
    </citation>
    <scope>NUCLEOTIDE SEQUENCE</scope>
    <source>
        <strain evidence="1">IBT 16849</strain>
    </source>
</reference>
<dbReference type="EMBL" id="JAPQKP010000002">
    <property type="protein sequence ID" value="KAJ5205706.1"/>
    <property type="molecule type" value="Genomic_DNA"/>
</dbReference>
<dbReference type="AlphaFoldDB" id="A0A9W9MQM0"/>
<dbReference type="Proteomes" id="UP001150879">
    <property type="component" value="Unassembled WGS sequence"/>
</dbReference>
<gene>
    <name evidence="1" type="ORF">N7472_002154</name>
</gene>
<keyword evidence="2" id="KW-1185">Reference proteome</keyword>
<comment type="caution">
    <text evidence="1">The sequence shown here is derived from an EMBL/GenBank/DDBJ whole genome shotgun (WGS) entry which is preliminary data.</text>
</comment>
<sequence length="74" mass="8268">MPDNEESDQQAEKRVDDLAGIFKQIHDDLHGYSLHCLSITEDTGGLVLVLVPYSTARSVGIRRFCVWYLCVVSG</sequence>
<organism evidence="1 2">
    <name type="scientific">Penicillium cf. griseofulvum</name>
    <dbReference type="NCBI Taxonomy" id="2972120"/>
    <lineage>
        <taxon>Eukaryota</taxon>
        <taxon>Fungi</taxon>
        <taxon>Dikarya</taxon>
        <taxon>Ascomycota</taxon>
        <taxon>Pezizomycotina</taxon>
        <taxon>Eurotiomycetes</taxon>
        <taxon>Eurotiomycetidae</taxon>
        <taxon>Eurotiales</taxon>
        <taxon>Aspergillaceae</taxon>
        <taxon>Penicillium</taxon>
    </lineage>
</organism>
<evidence type="ECO:0000313" key="2">
    <source>
        <dbReference type="Proteomes" id="UP001150879"/>
    </source>
</evidence>
<evidence type="ECO:0000313" key="1">
    <source>
        <dbReference type="EMBL" id="KAJ5205706.1"/>
    </source>
</evidence>